<dbReference type="GO" id="GO:0016020">
    <property type="term" value="C:membrane"/>
    <property type="evidence" value="ECO:0007669"/>
    <property type="project" value="UniProtKB-SubCell"/>
</dbReference>
<keyword evidence="4 5" id="KW-0472">Membrane</keyword>
<keyword evidence="2 5" id="KW-0812">Transmembrane</keyword>
<dbReference type="InterPro" id="IPR005828">
    <property type="entry name" value="MFS_sugar_transport-like"/>
</dbReference>
<evidence type="ECO:0000313" key="7">
    <source>
        <dbReference type="Proteomes" id="UP000007174"/>
    </source>
</evidence>
<feature type="transmembrane region" description="Helical" evidence="5">
    <location>
        <begin position="51"/>
        <end position="69"/>
    </location>
</feature>
<organism evidence="6 7">
    <name type="scientific">Colletotrichum higginsianum (strain IMI 349063)</name>
    <name type="common">Crucifer anthracnose fungus</name>
    <dbReference type="NCBI Taxonomy" id="759273"/>
    <lineage>
        <taxon>Eukaryota</taxon>
        <taxon>Fungi</taxon>
        <taxon>Dikarya</taxon>
        <taxon>Ascomycota</taxon>
        <taxon>Pezizomycotina</taxon>
        <taxon>Sordariomycetes</taxon>
        <taxon>Hypocreomycetidae</taxon>
        <taxon>Glomerellales</taxon>
        <taxon>Glomerellaceae</taxon>
        <taxon>Colletotrichum</taxon>
        <taxon>Colletotrichum destructivum species complex</taxon>
    </lineage>
</organism>
<dbReference type="VEuPathDB" id="FungiDB:CH63R_05681"/>
<keyword evidence="3 5" id="KW-1133">Transmembrane helix</keyword>
<dbReference type="EMBL" id="CACQ02006028">
    <property type="protein sequence ID" value="CCF43341.1"/>
    <property type="molecule type" value="Genomic_DNA"/>
</dbReference>
<evidence type="ECO:0000256" key="1">
    <source>
        <dbReference type="ARBA" id="ARBA00004141"/>
    </source>
</evidence>
<evidence type="ECO:0000256" key="3">
    <source>
        <dbReference type="ARBA" id="ARBA00022989"/>
    </source>
</evidence>
<dbReference type="PANTHER" id="PTHR48022:SF64">
    <property type="entry name" value="MAJOR FACILITATOR SUPERFAMILY (MFS) PROFILE DOMAIN-CONTAINING PROTEIN"/>
    <property type="match status" value="1"/>
</dbReference>
<gene>
    <name evidence="6" type="ORF">CH063_13068</name>
</gene>
<dbReference type="InterPro" id="IPR050360">
    <property type="entry name" value="MFS_Sugar_Transporters"/>
</dbReference>
<reference evidence="7" key="1">
    <citation type="journal article" date="2012" name="Nat. Genet.">
        <title>Lifestyle transitions in plant pathogenic Colletotrichum fungi deciphered by genome and transcriptome analyses.</title>
        <authorList>
            <person name="O'Connell R.J."/>
            <person name="Thon M.R."/>
            <person name="Hacquard S."/>
            <person name="Amyotte S.G."/>
            <person name="Kleemann J."/>
            <person name="Torres M.F."/>
            <person name="Damm U."/>
            <person name="Buiate E.A."/>
            <person name="Epstein L."/>
            <person name="Alkan N."/>
            <person name="Altmueller J."/>
            <person name="Alvarado-Balderrama L."/>
            <person name="Bauser C.A."/>
            <person name="Becker C."/>
            <person name="Birren B.W."/>
            <person name="Chen Z."/>
            <person name="Choi J."/>
            <person name="Crouch J.A."/>
            <person name="Duvick J.P."/>
            <person name="Farman M.A."/>
            <person name="Gan P."/>
            <person name="Heiman D."/>
            <person name="Henrissat B."/>
            <person name="Howard R.J."/>
            <person name="Kabbage M."/>
            <person name="Koch C."/>
            <person name="Kracher B."/>
            <person name="Kubo Y."/>
            <person name="Law A.D."/>
            <person name="Lebrun M.-H."/>
            <person name="Lee Y.-H."/>
            <person name="Miyara I."/>
            <person name="Moore N."/>
            <person name="Neumann U."/>
            <person name="Nordstroem K."/>
            <person name="Panaccione D.G."/>
            <person name="Panstruga R."/>
            <person name="Place M."/>
            <person name="Proctor R.H."/>
            <person name="Prusky D."/>
            <person name="Rech G."/>
            <person name="Reinhardt R."/>
            <person name="Rollins J.A."/>
            <person name="Rounsley S."/>
            <person name="Schardl C.L."/>
            <person name="Schwartz D.C."/>
            <person name="Shenoy N."/>
            <person name="Shirasu K."/>
            <person name="Sikhakolli U.R."/>
            <person name="Stueber K."/>
            <person name="Sukno S.A."/>
            <person name="Sweigard J.A."/>
            <person name="Takano Y."/>
            <person name="Takahara H."/>
            <person name="Trail F."/>
            <person name="van der Does H.C."/>
            <person name="Voll L.M."/>
            <person name="Will I."/>
            <person name="Young S."/>
            <person name="Zeng Q."/>
            <person name="Zhang J."/>
            <person name="Zhou S."/>
            <person name="Dickman M.B."/>
            <person name="Schulze-Lefert P."/>
            <person name="Ver Loren van Themaat E."/>
            <person name="Ma L.-J."/>
            <person name="Vaillancourt L.J."/>
        </authorList>
    </citation>
    <scope>NUCLEOTIDE SEQUENCE [LARGE SCALE GENOMIC DNA]</scope>
    <source>
        <strain evidence="7">IMI 349063</strain>
    </source>
</reference>
<feature type="transmembrane region" description="Helical" evidence="5">
    <location>
        <begin position="75"/>
        <end position="94"/>
    </location>
</feature>
<evidence type="ECO:0000256" key="4">
    <source>
        <dbReference type="ARBA" id="ARBA00023136"/>
    </source>
</evidence>
<comment type="subcellular location">
    <subcellularLocation>
        <location evidence="1">Membrane</location>
        <topology evidence="1">Multi-pass membrane protein</topology>
    </subcellularLocation>
</comment>
<dbReference type="AlphaFoldDB" id="H1VSY3"/>
<dbReference type="InterPro" id="IPR036259">
    <property type="entry name" value="MFS_trans_sf"/>
</dbReference>
<protein>
    <submittedName>
        <fullName evidence="6">Hexose transporter</fullName>
    </submittedName>
</protein>
<proteinExistence type="predicted"/>
<dbReference type="Pfam" id="PF00083">
    <property type="entry name" value="Sugar_tr"/>
    <property type="match status" value="1"/>
</dbReference>
<name>H1VSY3_COLHI</name>
<dbReference type="PROSITE" id="PS51257">
    <property type="entry name" value="PROKAR_LIPOPROTEIN"/>
    <property type="match status" value="1"/>
</dbReference>
<evidence type="ECO:0000256" key="5">
    <source>
        <dbReference type="SAM" id="Phobius"/>
    </source>
</evidence>
<sequence>MSSKPIVDHDDALFSNPDLLRLYLVPGALIASACIGYNSSVMNGIQGSSKILVSYYLAPVLRSIGITLINRVGRLPLFLTATTTMLVGMIGWTVSGSAFDRIRSEAAGTGIPSCIKFFTTTYKICWDPLVIAYPVEILLFPSRVKGVALLMGSIKDSSFFSQSVNSINLSTLSWKY</sequence>
<accession>H1VSY3</accession>
<dbReference type="VEuPathDB" id="FungiDB:CH63R_05680"/>
<dbReference type="Gene3D" id="1.20.1250.20">
    <property type="entry name" value="MFS general substrate transporter like domains"/>
    <property type="match status" value="1"/>
</dbReference>
<dbReference type="Proteomes" id="UP000007174">
    <property type="component" value="Unassembled WGS sequence"/>
</dbReference>
<evidence type="ECO:0000313" key="6">
    <source>
        <dbReference type="EMBL" id="CCF43341.1"/>
    </source>
</evidence>
<dbReference type="PANTHER" id="PTHR48022">
    <property type="entry name" value="PLASTIDIC GLUCOSE TRANSPORTER 4"/>
    <property type="match status" value="1"/>
</dbReference>
<dbReference type="HOGENOM" id="CLU_1525040_0_0_1"/>
<feature type="transmembrane region" description="Helical" evidence="5">
    <location>
        <begin position="20"/>
        <end position="39"/>
    </location>
</feature>
<evidence type="ECO:0000256" key="2">
    <source>
        <dbReference type="ARBA" id="ARBA00022692"/>
    </source>
</evidence>
<dbReference type="GO" id="GO:0005351">
    <property type="term" value="F:carbohydrate:proton symporter activity"/>
    <property type="evidence" value="ECO:0007669"/>
    <property type="project" value="TreeGrafter"/>
</dbReference>